<organism evidence="1">
    <name type="scientific">viral metagenome</name>
    <dbReference type="NCBI Taxonomy" id="1070528"/>
    <lineage>
        <taxon>unclassified sequences</taxon>
        <taxon>metagenomes</taxon>
        <taxon>organismal metagenomes</taxon>
    </lineage>
</organism>
<name>A0A6H1Z8E8_9ZZZZ</name>
<gene>
    <name evidence="1" type="ORF">TM448A00064_0003</name>
</gene>
<proteinExistence type="predicted"/>
<protein>
    <submittedName>
        <fullName evidence="1">Uncharacterized protein</fullName>
    </submittedName>
</protein>
<evidence type="ECO:0000313" key="1">
    <source>
        <dbReference type="EMBL" id="QJA43824.1"/>
    </source>
</evidence>
<dbReference type="EMBL" id="MT143971">
    <property type="protein sequence ID" value="QJA43824.1"/>
    <property type="molecule type" value="Genomic_DNA"/>
</dbReference>
<accession>A0A6H1Z8E8</accession>
<reference evidence="1" key="1">
    <citation type="submission" date="2020-03" db="EMBL/GenBank/DDBJ databases">
        <title>The deep terrestrial virosphere.</title>
        <authorList>
            <person name="Holmfeldt K."/>
            <person name="Nilsson E."/>
            <person name="Simone D."/>
            <person name="Lopez-Fernandez M."/>
            <person name="Wu X."/>
            <person name="de Brujin I."/>
            <person name="Lundin D."/>
            <person name="Andersson A."/>
            <person name="Bertilsson S."/>
            <person name="Dopson M."/>
        </authorList>
    </citation>
    <scope>NUCLEOTIDE SEQUENCE</scope>
    <source>
        <strain evidence="1">TM448A00064</strain>
    </source>
</reference>
<dbReference type="AlphaFoldDB" id="A0A6H1Z8E8"/>
<sequence>MMHKLLAILLLTGCEIPNPAAVLDAEPVVDSQPSQPALSCQYRAEHPTDKTCDWHSTYIGGDWRIDYNCYVRTCSENWGVIGCHMENDKCGVWTWSVDGHVCTTQHPPCPKAFYSTEELPPPPELVTYP</sequence>